<dbReference type="Pfam" id="PF02534">
    <property type="entry name" value="T4SS-DNA_transf"/>
    <property type="match status" value="1"/>
</dbReference>
<keyword evidence="6 7" id="KW-0472">Membrane</keyword>
<comment type="caution">
    <text evidence="8">The sequence shown here is derived from an EMBL/GenBank/DDBJ whole genome shotgun (WGS) entry which is preliminary data.</text>
</comment>
<evidence type="ECO:0000313" key="9">
    <source>
        <dbReference type="Proteomes" id="UP000214646"/>
    </source>
</evidence>
<keyword evidence="9" id="KW-1185">Reference proteome</keyword>
<keyword evidence="4 7" id="KW-0812">Transmembrane</keyword>
<dbReference type="RefSeq" id="WP_088255308.1">
    <property type="nucleotide sequence ID" value="NZ_NIDE01000005.1"/>
</dbReference>
<comment type="subcellular location">
    <subcellularLocation>
        <location evidence="1">Cell membrane</location>
        <topology evidence="1">Multi-pass membrane protein</topology>
    </subcellularLocation>
</comment>
<keyword evidence="5 7" id="KW-1133">Transmembrane helix</keyword>
<dbReference type="PANTHER" id="PTHR37937">
    <property type="entry name" value="CONJUGATIVE TRANSFER: DNA TRANSPORT"/>
    <property type="match status" value="1"/>
</dbReference>
<dbReference type="AlphaFoldDB" id="A0A225DKY2"/>
<dbReference type="InterPro" id="IPR051539">
    <property type="entry name" value="T4SS-coupling_protein"/>
</dbReference>
<evidence type="ECO:0000256" key="2">
    <source>
        <dbReference type="ARBA" id="ARBA00008806"/>
    </source>
</evidence>
<reference evidence="9" key="1">
    <citation type="submission" date="2017-06" db="EMBL/GenBank/DDBJ databases">
        <title>Genome analysis of Fimbriiglobus ruber SP5, the first member of the order Planctomycetales with confirmed chitinolytic capability.</title>
        <authorList>
            <person name="Ravin N.V."/>
            <person name="Rakitin A.L."/>
            <person name="Ivanova A.A."/>
            <person name="Beletsky A.V."/>
            <person name="Kulichevskaya I.S."/>
            <person name="Mardanov A.V."/>
            <person name="Dedysh S.N."/>
        </authorList>
    </citation>
    <scope>NUCLEOTIDE SEQUENCE [LARGE SCALE GENOMIC DNA]</scope>
    <source>
        <strain evidence="9">SP5</strain>
    </source>
</reference>
<dbReference type="InterPro" id="IPR027417">
    <property type="entry name" value="P-loop_NTPase"/>
</dbReference>
<accession>A0A225DKY2</accession>
<sequence>MKLLRLILMATVLMAAYIAVLAVAVIPYGWVVALGLALGMARKKKPKLSAHGTSRYAITADMPHMLDAPEGSGVILGHTEEKIGKREGVKALFSRRLPAKQAVRRFLASCQRKKSRHLVQLTKAVHIAGFAPTGVGKTSSLVLPHLLTCPDSMAIVDFKGELVRETAAARQRMGHRVAVLDPFNVVGGKDTFNPLDWIDKDSRTALDDCRDLAAAMVLRTGEDKDAHWSDSAELWITAMIAMVLAHGEDGKKSFQTVRRILTKPDAMQDAMRVMCESEAWEGMLARYGNQLTHYKDKELGSTITTTNRHLKFLDTLAIADSTKRSSFNPSELLSGKMTIYLVLPPEHQRAQSSLLRLWIGSLLRAVIKGGLQDQRKVRFILDEAASLGHMEQLDDAVDKFRGYGIRLLFLYQSLGQLKVCWPKGQEQTLLSNVTQVFFGVNDPETAEYVSKRLGQETILVESGGSSSGRSTQHSQQGSNFSYSSNTNYNWAQHGRSLLQPSEVIALPERLAITFTPGVPPIATWLARHYENDFRADQGIRLWKAIFDTACLFISVTILAALITAALVDLITK</sequence>
<dbReference type="InterPro" id="IPR003688">
    <property type="entry name" value="TraG/VirD4"/>
</dbReference>
<protein>
    <submittedName>
        <fullName evidence="8">Conjugal transfer coupling protein TraG</fullName>
    </submittedName>
</protein>
<dbReference type="CDD" id="cd01127">
    <property type="entry name" value="TrwB_TraG_TraD_VirD4"/>
    <property type="match status" value="1"/>
</dbReference>
<keyword evidence="3" id="KW-1003">Cell membrane</keyword>
<dbReference type="OrthoDB" id="246047at2"/>
<evidence type="ECO:0000256" key="3">
    <source>
        <dbReference type="ARBA" id="ARBA00022475"/>
    </source>
</evidence>
<gene>
    <name evidence="8" type="ORF">FRUB_04179</name>
</gene>
<comment type="similarity">
    <text evidence="2">Belongs to the VirD4/TraG family.</text>
</comment>
<dbReference type="EMBL" id="NIDE01000005">
    <property type="protein sequence ID" value="OWK42101.1"/>
    <property type="molecule type" value="Genomic_DNA"/>
</dbReference>
<organism evidence="8 9">
    <name type="scientific">Fimbriiglobus ruber</name>
    <dbReference type="NCBI Taxonomy" id="1908690"/>
    <lineage>
        <taxon>Bacteria</taxon>
        <taxon>Pseudomonadati</taxon>
        <taxon>Planctomycetota</taxon>
        <taxon>Planctomycetia</taxon>
        <taxon>Gemmatales</taxon>
        <taxon>Gemmataceae</taxon>
        <taxon>Fimbriiglobus</taxon>
    </lineage>
</organism>
<evidence type="ECO:0000256" key="5">
    <source>
        <dbReference type="ARBA" id="ARBA00022989"/>
    </source>
</evidence>
<evidence type="ECO:0000256" key="7">
    <source>
        <dbReference type="SAM" id="Phobius"/>
    </source>
</evidence>
<evidence type="ECO:0000256" key="6">
    <source>
        <dbReference type="ARBA" id="ARBA00023136"/>
    </source>
</evidence>
<evidence type="ECO:0000313" key="8">
    <source>
        <dbReference type="EMBL" id="OWK42101.1"/>
    </source>
</evidence>
<proteinExistence type="inferred from homology"/>
<dbReference type="Proteomes" id="UP000214646">
    <property type="component" value="Unassembled WGS sequence"/>
</dbReference>
<dbReference type="SUPFAM" id="SSF52540">
    <property type="entry name" value="P-loop containing nucleoside triphosphate hydrolases"/>
    <property type="match status" value="1"/>
</dbReference>
<dbReference type="GO" id="GO:0005886">
    <property type="term" value="C:plasma membrane"/>
    <property type="evidence" value="ECO:0007669"/>
    <property type="project" value="UniProtKB-SubCell"/>
</dbReference>
<name>A0A225DKY2_9BACT</name>
<dbReference type="Gene3D" id="3.40.50.300">
    <property type="entry name" value="P-loop containing nucleotide triphosphate hydrolases"/>
    <property type="match status" value="1"/>
</dbReference>
<dbReference type="PANTHER" id="PTHR37937:SF1">
    <property type="entry name" value="CONJUGATIVE TRANSFER: DNA TRANSPORT"/>
    <property type="match status" value="1"/>
</dbReference>
<feature type="transmembrane region" description="Helical" evidence="7">
    <location>
        <begin position="6"/>
        <end position="39"/>
    </location>
</feature>
<evidence type="ECO:0000256" key="1">
    <source>
        <dbReference type="ARBA" id="ARBA00004651"/>
    </source>
</evidence>
<evidence type="ECO:0000256" key="4">
    <source>
        <dbReference type="ARBA" id="ARBA00022692"/>
    </source>
</evidence>
<feature type="transmembrane region" description="Helical" evidence="7">
    <location>
        <begin position="544"/>
        <end position="567"/>
    </location>
</feature>